<feature type="active site" description="O-isoaspartyl threonine intermediate" evidence="5">
    <location>
        <position position="12"/>
    </location>
</feature>
<dbReference type="Proteomes" id="UP000217785">
    <property type="component" value="Unassembled WGS sequence"/>
</dbReference>
<feature type="binding site" evidence="6">
    <location>
        <position position="54"/>
    </location>
    <ligand>
        <name>substrate</name>
    </ligand>
</feature>
<name>A0A292YMG5_9BACL</name>
<dbReference type="PROSITE" id="PS00917">
    <property type="entry name" value="ASN_GLN_ASE_2"/>
    <property type="match status" value="1"/>
</dbReference>
<evidence type="ECO:0000256" key="8">
    <source>
        <dbReference type="PROSITE-ProRule" id="PRU10100"/>
    </source>
</evidence>
<reference evidence="12" key="1">
    <citation type="submission" date="2017-07" db="EMBL/GenBank/DDBJ databases">
        <title>Draft genome sequence of Effusibacillus lacus strain skLN1.</title>
        <authorList>
            <person name="Watanabe M."/>
            <person name="Kojima H."/>
            <person name="Fukui M."/>
        </authorList>
    </citation>
    <scope>NUCLEOTIDE SEQUENCE [LARGE SCALE GENOMIC DNA]</scope>
    <source>
        <strain evidence="12">skLN1</strain>
    </source>
</reference>
<dbReference type="PIRSF" id="PIRSF001220">
    <property type="entry name" value="L-ASNase_gatD"/>
    <property type="match status" value="1"/>
</dbReference>
<evidence type="ECO:0000256" key="2">
    <source>
        <dbReference type="ARBA" id="ARBA00012920"/>
    </source>
</evidence>
<evidence type="ECO:0000256" key="1">
    <source>
        <dbReference type="ARBA" id="ARBA00010518"/>
    </source>
</evidence>
<evidence type="ECO:0000313" key="12">
    <source>
        <dbReference type="Proteomes" id="UP000217785"/>
    </source>
</evidence>
<evidence type="ECO:0000313" key="11">
    <source>
        <dbReference type="EMBL" id="GAX89695.1"/>
    </source>
</evidence>
<dbReference type="InterPro" id="IPR036152">
    <property type="entry name" value="Asp/glu_Ase-like_sf"/>
</dbReference>
<dbReference type="PANTHER" id="PTHR11707:SF28">
    <property type="entry name" value="60 KDA LYSOPHOSPHOLIPASE"/>
    <property type="match status" value="1"/>
</dbReference>
<dbReference type="EMBL" id="BDUF01000029">
    <property type="protein sequence ID" value="GAX89695.1"/>
    <property type="molecule type" value="Genomic_DNA"/>
</dbReference>
<feature type="active site" evidence="7">
    <location>
        <position position="12"/>
    </location>
</feature>
<evidence type="ECO:0000259" key="9">
    <source>
        <dbReference type="Pfam" id="PF00710"/>
    </source>
</evidence>
<comment type="similarity">
    <text evidence="1">Belongs to the asparaginase 1 family.</text>
</comment>
<feature type="domain" description="L-asparaginase N-terminal" evidence="9">
    <location>
        <begin position="3"/>
        <end position="190"/>
    </location>
</feature>
<dbReference type="InterPro" id="IPR027473">
    <property type="entry name" value="L-asparaginase_C"/>
</dbReference>
<dbReference type="Gene3D" id="3.40.50.1170">
    <property type="entry name" value="L-asparaginase, N-terminal domain"/>
    <property type="match status" value="1"/>
</dbReference>
<accession>A0A292YMG5</accession>
<feature type="binding site" evidence="6">
    <location>
        <begin position="87"/>
        <end position="88"/>
    </location>
    <ligand>
        <name>substrate</name>
    </ligand>
</feature>
<dbReference type="Pfam" id="PF00710">
    <property type="entry name" value="Asparaginase"/>
    <property type="match status" value="1"/>
</dbReference>
<comment type="catalytic activity">
    <reaction evidence="4">
        <text>L-asparagine + H2O = L-aspartate + NH4(+)</text>
        <dbReference type="Rhea" id="RHEA:21016"/>
        <dbReference type="ChEBI" id="CHEBI:15377"/>
        <dbReference type="ChEBI" id="CHEBI:28938"/>
        <dbReference type="ChEBI" id="CHEBI:29991"/>
        <dbReference type="ChEBI" id="CHEBI:58048"/>
        <dbReference type="EC" id="3.5.1.1"/>
    </reaction>
</comment>
<dbReference type="GO" id="GO:0006528">
    <property type="term" value="P:asparagine metabolic process"/>
    <property type="evidence" value="ECO:0007669"/>
    <property type="project" value="InterPro"/>
</dbReference>
<dbReference type="FunFam" id="3.40.50.40:FF:000003">
    <property type="entry name" value="L-asparaginase 2"/>
    <property type="match status" value="1"/>
</dbReference>
<dbReference type="PIRSF" id="PIRSF500176">
    <property type="entry name" value="L_ASNase"/>
    <property type="match status" value="1"/>
</dbReference>
<dbReference type="InterPro" id="IPR037152">
    <property type="entry name" value="L-asparaginase_N_sf"/>
</dbReference>
<gene>
    <name evidence="11" type="ORF">EFBL_1319</name>
</gene>
<dbReference type="RefSeq" id="WP_096181391.1">
    <property type="nucleotide sequence ID" value="NZ_BDUF01000029.1"/>
</dbReference>
<dbReference type="PRINTS" id="PR00139">
    <property type="entry name" value="ASNGLNASE"/>
</dbReference>
<evidence type="ECO:0000256" key="3">
    <source>
        <dbReference type="ARBA" id="ARBA00022801"/>
    </source>
</evidence>
<dbReference type="InterPro" id="IPR027474">
    <property type="entry name" value="L-asparaginase_N"/>
</dbReference>
<keyword evidence="12" id="KW-1185">Reference proteome</keyword>
<dbReference type="CDD" id="cd08964">
    <property type="entry name" value="L-asparaginase_II"/>
    <property type="match status" value="1"/>
</dbReference>
<feature type="active site" evidence="8">
    <location>
        <position position="87"/>
    </location>
</feature>
<organism evidence="11 12">
    <name type="scientific">Effusibacillus lacus</name>
    <dbReference type="NCBI Taxonomy" id="1348429"/>
    <lineage>
        <taxon>Bacteria</taxon>
        <taxon>Bacillati</taxon>
        <taxon>Bacillota</taxon>
        <taxon>Bacilli</taxon>
        <taxon>Bacillales</taxon>
        <taxon>Alicyclobacillaceae</taxon>
        <taxon>Effusibacillus</taxon>
    </lineage>
</organism>
<evidence type="ECO:0000256" key="5">
    <source>
        <dbReference type="PIRSR" id="PIRSR001220-1"/>
    </source>
</evidence>
<evidence type="ECO:0000256" key="4">
    <source>
        <dbReference type="ARBA" id="ARBA00049366"/>
    </source>
</evidence>
<sequence>MKKIHILTTGGTIAMTEDDRGHVQPVTNQNIDSVFPSLRKYAEVTMEEVFNLPSPHLTFPHLERLLSRVAQLMEEPDTDGIVITHGTDTLEETAYFLDLQLPPVKPVIVTGAMRSSNEIGSDGPLNLINSVRTAVCDDSTGQGVLVVFNDEIHGARYVTKTHTSSVATFQSPQIGPLGTLDKRSIQFRYSARKHENYGIQSLSQFSVGLVKMAIDVDSSLIDFMVDKGVSGLVIETLGQGNVPPKAVPGIKRATAQGIPVVLVSRCFNGMVQDVYGYEGGGKHLRELGAIFSNGLNGQKARIKLLVLLANGLPPDEIRSAFEN</sequence>
<dbReference type="PROSITE" id="PS00144">
    <property type="entry name" value="ASN_GLN_ASE_1"/>
    <property type="match status" value="1"/>
</dbReference>
<dbReference type="PROSITE" id="PS51732">
    <property type="entry name" value="ASN_GLN_ASE_3"/>
    <property type="match status" value="1"/>
</dbReference>
<dbReference type="Gene3D" id="3.40.50.40">
    <property type="match status" value="1"/>
</dbReference>
<dbReference type="AlphaFoldDB" id="A0A292YMG5"/>
<keyword evidence="3" id="KW-0378">Hydrolase</keyword>
<dbReference type="InterPro" id="IPR004550">
    <property type="entry name" value="AsnASE_II"/>
</dbReference>
<dbReference type="InterPro" id="IPR006034">
    <property type="entry name" value="Asparaginase/glutaminase-like"/>
</dbReference>
<evidence type="ECO:0000259" key="10">
    <source>
        <dbReference type="Pfam" id="PF17763"/>
    </source>
</evidence>
<dbReference type="InterPro" id="IPR027475">
    <property type="entry name" value="Asparaginase/glutaminase_AS2"/>
</dbReference>
<dbReference type="PANTHER" id="PTHR11707">
    <property type="entry name" value="L-ASPARAGINASE"/>
    <property type="match status" value="1"/>
</dbReference>
<dbReference type="SFLD" id="SFLDS00057">
    <property type="entry name" value="Glutaminase/Asparaginase"/>
    <property type="match status" value="1"/>
</dbReference>
<dbReference type="SMART" id="SM00870">
    <property type="entry name" value="Asparaginase"/>
    <property type="match status" value="1"/>
</dbReference>
<dbReference type="InterPro" id="IPR020827">
    <property type="entry name" value="Asparaginase/glutaminase_AS1"/>
</dbReference>
<dbReference type="SUPFAM" id="SSF53774">
    <property type="entry name" value="Glutaminase/Asparaginase"/>
    <property type="match status" value="1"/>
</dbReference>
<dbReference type="GO" id="GO:0004067">
    <property type="term" value="F:asparaginase activity"/>
    <property type="evidence" value="ECO:0007669"/>
    <property type="project" value="UniProtKB-UniRule"/>
</dbReference>
<dbReference type="OrthoDB" id="9788068at2"/>
<dbReference type="Pfam" id="PF17763">
    <property type="entry name" value="Asparaginase_C"/>
    <property type="match status" value="1"/>
</dbReference>
<dbReference type="FunFam" id="3.40.50.1170:FF:000001">
    <property type="entry name" value="L-asparaginase 2"/>
    <property type="match status" value="1"/>
</dbReference>
<protein>
    <recommendedName>
        <fullName evidence="2">asparaginase</fullName>
        <ecNumber evidence="2">3.5.1.1</ecNumber>
    </recommendedName>
</protein>
<proteinExistence type="inferred from homology"/>
<comment type="caution">
    <text evidence="11">The sequence shown here is derived from an EMBL/GenBank/DDBJ whole genome shotgun (WGS) entry which is preliminary data.</text>
</comment>
<feature type="domain" description="Asparaginase/glutaminase C-terminal" evidence="10">
    <location>
        <begin position="207"/>
        <end position="321"/>
    </location>
</feature>
<evidence type="ECO:0000256" key="7">
    <source>
        <dbReference type="PROSITE-ProRule" id="PRU10099"/>
    </source>
</evidence>
<dbReference type="EC" id="3.5.1.1" evidence="2"/>
<evidence type="ECO:0000256" key="6">
    <source>
        <dbReference type="PIRSR" id="PIRSR001220-2"/>
    </source>
</evidence>
<dbReference type="InterPro" id="IPR040919">
    <property type="entry name" value="Asparaginase_C"/>
</dbReference>